<sequence length="123" mass="13425">MQDYYSEEKDPNESIQPPNPATKHSGVGIASFVISLIVGVIMFANIMYAGYVSLNMHTYDFQSLEAVLLIVGAIMILSLIICLVGLGLGIAGLIQKNRKRVFSILGVVFNGLGLLFMLIMLLF</sequence>
<keyword evidence="2" id="KW-0812">Transmembrane</keyword>
<comment type="caution">
    <text evidence="3">The sequence shown here is derived from an EMBL/GenBank/DDBJ whole genome shotgun (WGS) entry which is preliminary data.</text>
</comment>
<dbReference type="Proteomes" id="UP000294545">
    <property type="component" value="Unassembled WGS sequence"/>
</dbReference>
<protein>
    <submittedName>
        <fullName evidence="3">Uncharacterized protein</fullName>
    </submittedName>
</protein>
<dbReference type="RefSeq" id="WP_132280915.1">
    <property type="nucleotide sequence ID" value="NZ_SMGQ01000011.1"/>
</dbReference>
<feature type="transmembrane region" description="Helical" evidence="2">
    <location>
        <begin position="27"/>
        <end position="48"/>
    </location>
</feature>
<evidence type="ECO:0000256" key="1">
    <source>
        <dbReference type="SAM" id="MobiDB-lite"/>
    </source>
</evidence>
<accession>A0A4R1MZ17</accession>
<dbReference type="AlphaFoldDB" id="A0A4R1MZ17"/>
<organism evidence="3 4">
    <name type="scientific">Natranaerovirga hydrolytica</name>
    <dbReference type="NCBI Taxonomy" id="680378"/>
    <lineage>
        <taxon>Bacteria</taxon>
        <taxon>Bacillati</taxon>
        <taxon>Bacillota</taxon>
        <taxon>Clostridia</taxon>
        <taxon>Lachnospirales</taxon>
        <taxon>Natranaerovirgaceae</taxon>
        <taxon>Natranaerovirga</taxon>
    </lineage>
</organism>
<reference evidence="3 4" key="1">
    <citation type="submission" date="2019-03" db="EMBL/GenBank/DDBJ databases">
        <title>Genomic Encyclopedia of Type Strains, Phase IV (KMG-IV): sequencing the most valuable type-strain genomes for metagenomic binning, comparative biology and taxonomic classification.</title>
        <authorList>
            <person name="Goeker M."/>
        </authorList>
    </citation>
    <scope>NUCLEOTIDE SEQUENCE [LARGE SCALE GENOMIC DNA]</scope>
    <source>
        <strain evidence="3 4">DSM 24176</strain>
    </source>
</reference>
<dbReference type="OrthoDB" id="7029557at2"/>
<keyword evidence="2" id="KW-1133">Transmembrane helix</keyword>
<name>A0A4R1MZ17_9FIRM</name>
<dbReference type="EMBL" id="SMGQ01000011">
    <property type="protein sequence ID" value="TCK98405.1"/>
    <property type="molecule type" value="Genomic_DNA"/>
</dbReference>
<gene>
    <name evidence="3" type="ORF">EDC19_0825</name>
</gene>
<keyword evidence="4" id="KW-1185">Reference proteome</keyword>
<evidence type="ECO:0000313" key="3">
    <source>
        <dbReference type="EMBL" id="TCK98405.1"/>
    </source>
</evidence>
<evidence type="ECO:0000313" key="4">
    <source>
        <dbReference type="Proteomes" id="UP000294545"/>
    </source>
</evidence>
<evidence type="ECO:0000256" key="2">
    <source>
        <dbReference type="SAM" id="Phobius"/>
    </source>
</evidence>
<keyword evidence="2" id="KW-0472">Membrane</keyword>
<feature type="transmembrane region" description="Helical" evidence="2">
    <location>
        <begin position="101"/>
        <end position="122"/>
    </location>
</feature>
<feature type="compositionally biased region" description="Basic and acidic residues" evidence="1">
    <location>
        <begin position="1"/>
        <end position="12"/>
    </location>
</feature>
<proteinExistence type="predicted"/>
<feature type="region of interest" description="Disordered" evidence="1">
    <location>
        <begin position="1"/>
        <end position="23"/>
    </location>
</feature>
<feature type="transmembrane region" description="Helical" evidence="2">
    <location>
        <begin position="68"/>
        <end position="94"/>
    </location>
</feature>